<feature type="compositionally biased region" description="Acidic residues" evidence="1">
    <location>
        <begin position="384"/>
        <end position="393"/>
    </location>
</feature>
<feature type="compositionally biased region" description="Polar residues" evidence="1">
    <location>
        <begin position="2080"/>
        <end position="2100"/>
    </location>
</feature>
<evidence type="ECO:0000256" key="1">
    <source>
        <dbReference type="SAM" id="MobiDB-lite"/>
    </source>
</evidence>
<feature type="compositionally biased region" description="Pro residues" evidence="1">
    <location>
        <begin position="1058"/>
        <end position="1069"/>
    </location>
</feature>
<evidence type="ECO:0000313" key="2">
    <source>
        <dbReference type="EMBL" id="KAF2397952.1"/>
    </source>
</evidence>
<feature type="region of interest" description="Disordered" evidence="1">
    <location>
        <begin position="1172"/>
        <end position="1197"/>
    </location>
</feature>
<feature type="compositionally biased region" description="Polar residues" evidence="1">
    <location>
        <begin position="1247"/>
        <end position="1261"/>
    </location>
</feature>
<feature type="compositionally biased region" description="Polar residues" evidence="1">
    <location>
        <begin position="1813"/>
        <end position="1822"/>
    </location>
</feature>
<feature type="compositionally biased region" description="Basic and acidic residues" evidence="1">
    <location>
        <begin position="459"/>
        <end position="475"/>
    </location>
</feature>
<feature type="compositionally biased region" description="Basic and acidic residues" evidence="1">
    <location>
        <begin position="2397"/>
        <end position="2406"/>
    </location>
</feature>
<feature type="compositionally biased region" description="Basic and acidic residues" evidence="1">
    <location>
        <begin position="153"/>
        <end position="193"/>
    </location>
</feature>
<feature type="compositionally biased region" description="Basic and acidic residues" evidence="1">
    <location>
        <begin position="1113"/>
        <end position="1125"/>
    </location>
</feature>
<dbReference type="EMBL" id="ML996701">
    <property type="protein sequence ID" value="KAF2397952.1"/>
    <property type="molecule type" value="Genomic_DNA"/>
</dbReference>
<feature type="compositionally biased region" description="Basic and acidic residues" evidence="1">
    <location>
        <begin position="505"/>
        <end position="546"/>
    </location>
</feature>
<feature type="compositionally biased region" description="Basic and acidic residues" evidence="1">
    <location>
        <begin position="1381"/>
        <end position="1392"/>
    </location>
</feature>
<reference evidence="2" key="1">
    <citation type="journal article" date="2020" name="Stud. Mycol.">
        <title>101 Dothideomycetes genomes: a test case for predicting lifestyles and emergence of pathogens.</title>
        <authorList>
            <person name="Haridas S."/>
            <person name="Albert R."/>
            <person name="Binder M."/>
            <person name="Bloem J."/>
            <person name="Labutti K."/>
            <person name="Salamov A."/>
            <person name="Andreopoulos B."/>
            <person name="Baker S."/>
            <person name="Barry K."/>
            <person name="Bills G."/>
            <person name="Bluhm B."/>
            <person name="Cannon C."/>
            <person name="Castanera R."/>
            <person name="Culley D."/>
            <person name="Daum C."/>
            <person name="Ezra D."/>
            <person name="Gonzalez J."/>
            <person name="Henrissat B."/>
            <person name="Kuo A."/>
            <person name="Liang C."/>
            <person name="Lipzen A."/>
            <person name="Lutzoni F."/>
            <person name="Magnuson J."/>
            <person name="Mondo S."/>
            <person name="Nolan M."/>
            <person name="Ohm R."/>
            <person name="Pangilinan J."/>
            <person name="Park H.-J."/>
            <person name="Ramirez L."/>
            <person name="Alfaro M."/>
            <person name="Sun H."/>
            <person name="Tritt A."/>
            <person name="Yoshinaga Y."/>
            <person name="Zwiers L.-H."/>
            <person name="Turgeon B."/>
            <person name="Goodwin S."/>
            <person name="Spatafora J."/>
            <person name="Crous P."/>
            <person name="Grigoriev I."/>
        </authorList>
    </citation>
    <scope>NUCLEOTIDE SEQUENCE</scope>
    <source>
        <strain evidence="2">CBS 262.69</strain>
    </source>
</reference>
<feature type="compositionally biased region" description="Low complexity" evidence="1">
    <location>
        <begin position="2056"/>
        <end position="2067"/>
    </location>
</feature>
<feature type="compositionally biased region" description="Basic and acidic residues" evidence="1">
    <location>
        <begin position="583"/>
        <end position="595"/>
    </location>
</feature>
<feature type="compositionally biased region" description="Low complexity" evidence="1">
    <location>
        <begin position="62"/>
        <end position="75"/>
    </location>
</feature>
<feature type="compositionally biased region" description="Pro residues" evidence="1">
    <location>
        <begin position="302"/>
        <end position="313"/>
    </location>
</feature>
<feature type="compositionally biased region" description="Polar residues" evidence="1">
    <location>
        <begin position="977"/>
        <end position="996"/>
    </location>
</feature>
<feature type="compositionally biased region" description="Basic and acidic residues" evidence="1">
    <location>
        <begin position="1964"/>
        <end position="1974"/>
    </location>
</feature>
<feature type="region of interest" description="Disordered" evidence="1">
    <location>
        <begin position="1"/>
        <end position="944"/>
    </location>
</feature>
<keyword evidence="3" id="KW-1185">Reference proteome</keyword>
<feature type="compositionally biased region" description="Basic residues" evidence="1">
    <location>
        <begin position="405"/>
        <end position="416"/>
    </location>
</feature>
<feature type="compositionally biased region" description="Basic and acidic residues" evidence="1">
    <location>
        <begin position="2306"/>
        <end position="2365"/>
    </location>
</feature>
<feature type="compositionally biased region" description="Polar residues" evidence="1">
    <location>
        <begin position="1449"/>
        <end position="1458"/>
    </location>
</feature>
<gene>
    <name evidence="2" type="ORF">EJ06DRAFT_583807</name>
</gene>
<feature type="compositionally biased region" description="Basic and acidic residues" evidence="1">
    <location>
        <begin position="799"/>
        <end position="809"/>
    </location>
</feature>
<feature type="compositionally biased region" description="Basic and acidic residues" evidence="1">
    <location>
        <begin position="614"/>
        <end position="630"/>
    </location>
</feature>
<proteinExistence type="predicted"/>
<protein>
    <submittedName>
        <fullName evidence="2">Uncharacterized protein</fullName>
    </submittedName>
</protein>
<feature type="compositionally biased region" description="Pro residues" evidence="1">
    <location>
        <begin position="84"/>
        <end position="96"/>
    </location>
</feature>
<feature type="compositionally biased region" description="Basic and acidic residues" evidence="1">
    <location>
        <begin position="339"/>
        <end position="354"/>
    </location>
</feature>
<feature type="compositionally biased region" description="Basic and acidic residues" evidence="1">
    <location>
        <begin position="1800"/>
        <end position="1811"/>
    </location>
</feature>
<feature type="compositionally biased region" description="Basic and acidic residues" evidence="1">
    <location>
        <begin position="253"/>
        <end position="263"/>
    </location>
</feature>
<feature type="compositionally biased region" description="Polar residues" evidence="1">
    <location>
        <begin position="1985"/>
        <end position="2003"/>
    </location>
</feature>
<evidence type="ECO:0000313" key="3">
    <source>
        <dbReference type="Proteomes" id="UP000799640"/>
    </source>
</evidence>
<feature type="compositionally biased region" description="Basic and acidic residues" evidence="1">
    <location>
        <begin position="1010"/>
        <end position="1020"/>
    </location>
</feature>
<feature type="compositionally biased region" description="Basic and acidic residues" evidence="1">
    <location>
        <begin position="41"/>
        <end position="51"/>
    </location>
</feature>
<feature type="compositionally biased region" description="Polar residues" evidence="1">
    <location>
        <begin position="1606"/>
        <end position="1618"/>
    </location>
</feature>
<feature type="compositionally biased region" description="Basic and acidic residues" evidence="1">
    <location>
        <begin position="639"/>
        <end position="648"/>
    </location>
</feature>
<accession>A0A6G1HPN2</accession>
<feature type="compositionally biased region" description="Polar residues" evidence="1">
    <location>
        <begin position="2028"/>
        <end position="2039"/>
    </location>
</feature>
<feature type="compositionally biased region" description="Basic and acidic residues" evidence="1">
    <location>
        <begin position="739"/>
        <end position="748"/>
    </location>
</feature>
<feature type="compositionally biased region" description="Basic and acidic residues" evidence="1">
    <location>
        <begin position="2202"/>
        <end position="2234"/>
    </location>
</feature>
<feature type="compositionally biased region" description="Low complexity" evidence="1">
    <location>
        <begin position="1884"/>
        <end position="1895"/>
    </location>
</feature>
<feature type="compositionally biased region" description="Polar residues" evidence="1">
    <location>
        <begin position="371"/>
        <end position="381"/>
    </location>
</feature>
<feature type="compositionally biased region" description="Polar residues" evidence="1">
    <location>
        <begin position="663"/>
        <end position="676"/>
    </location>
</feature>
<name>A0A6G1HPN2_9PEZI</name>
<feature type="region of interest" description="Disordered" evidence="1">
    <location>
        <begin position="1534"/>
        <end position="2460"/>
    </location>
</feature>
<feature type="compositionally biased region" description="Low complexity" evidence="1">
    <location>
        <begin position="26"/>
        <end position="38"/>
    </location>
</feature>
<feature type="compositionally biased region" description="Polar residues" evidence="1">
    <location>
        <begin position="714"/>
        <end position="726"/>
    </location>
</feature>
<feature type="compositionally biased region" description="Basic and acidic residues" evidence="1">
    <location>
        <begin position="2422"/>
        <end position="2446"/>
    </location>
</feature>
<feature type="region of interest" description="Disordered" evidence="1">
    <location>
        <begin position="963"/>
        <end position="1130"/>
    </location>
</feature>
<feature type="compositionally biased region" description="Low complexity" evidence="1">
    <location>
        <begin position="273"/>
        <end position="288"/>
    </location>
</feature>
<feature type="compositionally biased region" description="Basic and acidic residues" evidence="1">
    <location>
        <begin position="2371"/>
        <end position="2389"/>
    </location>
</feature>
<feature type="compositionally biased region" description="Basic and acidic residues" evidence="1">
    <location>
        <begin position="417"/>
        <end position="431"/>
    </location>
</feature>
<feature type="region of interest" description="Disordered" evidence="1">
    <location>
        <begin position="1217"/>
        <end position="1514"/>
    </location>
</feature>
<organism evidence="2 3">
    <name type="scientific">Trichodelitschia bisporula</name>
    <dbReference type="NCBI Taxonomy" id="703511"/>
    <lineage>
        <taxon>Eukaryota</taxon>
        <taxon>Fungi</taxon>
        <taxon>Dikarya</taxon>
        <taxon>Ascomycota</taxon>
        <taxon>Pezizomycotina</taxon>
        <taxon>Dothideomycetes</taxon>
        <taxon>Dothideomycetes incertae sedis</taxon>
        <taxon>Phaeotrichales</taxon>
        <taxon>Phaeotrichaceae</taxon>
        <taxon>Trichodelitschia</taxon>
    </lineage>
</organism>
<sequence length="2460" mass="267416">MFHQRRASHHPPAEVSHFLLPKGSRDALSAATAALRARTPPPERTERHVHDMNGSTVRRRASSGSMSSRTLRSSSPGHPRDTRPPPVPPLPIPPVPEFKHLHAGSNDTLMRGGERAAYPSPPVSVDQGWTGERPRSAIGLTPATANTGAVRMPKVDEKREDGWRTDGRQSRVHEAEDGQRNEKSVSPRSDERIPQPPNFSRPMSPEIRNPGRHTSPIVAGAITSPHHPAQVARAASKSLRTKETQHGVALGDSHPETEPEPTTRHTMQSSGDAHLAAVGQAAAAAAAALGGTRSAPPRIFSHPPPTAPPPSASVPPTHNTSPFARPNVITKPRPASRGVLRDESPMKSAIRDPNRPATGRSRVSFDEGMTTIYTGFGQNWCSSSEDEKEEEEGGAPLKSDEPQARRFKINFPKLKKKSESVEGEPRKRDNLVTRLRKSGDRPPTPHKQESAFKPPAKPKSKDGQDDESKKSKRGENAASDRPTNGLDYDKSPESEDIPVVLPDVMGDRDVGKKAEPPRLDGVPVEEHPADPKPPADRLADSDDKNAGSKPSDPPPPPFEIEIRRVPALLPHSKENSESSEPPVPEKKSEHPHSMAEDTEPTPPSRWPSSQQPEGTEREDFVPPKQEHERPTTAVSITESLKRKEERRSGSVLSLLRSRKNSYSERSSPAGDSQPFASPSREGPKKAVEGRPASITESANEKDDRSFFGIRIRSRQNSYSERTTPGVDSQPWAPPPPNDGSKKAVEERPASVAESANSKDDHSFFGMRSPSVIPRPRSRKNSHTEKSATVESGPFSPPPRSEDAPRKDDDGQSASAAESAKDYEDSMFGIKSSSVIARLRRRIADSQTKQAAPLDDPARPVSQPPDLHQVDAGRPPPIAEPAKKEGFFTSRFRKLSQNDEKPPPLSKSAVSFGSKDERRPTTAVPTAQPLFGHGHAEEIKRPATAKPTMAGVALPKEELLRFANTEIPASSGRRSDAQELSSSPSAQPAVLTVSQPSEVELHPSGAASRPAQHDATQDSKRSSTRAPSNAISPEEAELRSAALVTQRAIERIDSESGRPPFPKPVLPASPPKVSRQSLFDLPSGVALPPAASDDSQEPKQPTSPEPSSPVPKVLDGKALGKPELSSKPEAVAVQPVEEVYVSRQLKSAIPVSPRSAEHRGDKVDIADSTAAIPATPVPSSAKNEAPAMAPAQLEPSPIAPQTSKELYSRLESVTFIPVAPRPLEPDSAETVHTRPTTERPITPVNRVVDSSTLVKTSPSKRSSLPVASPKREIVIQSEPPTSPARSRLVKRQNVEPESSRPKTPRPTTPVPHSLDNEPQADSSPGSKLPLAQSPKADRQRHSKISLPKTLRPVQHAEAGATHPSRTSDQQRESRIVLPTSLRKQEATQLEYKRPSTPKSALPASLPVNEARPVNGADHHPLSATTAPATPRGDKRDSQQAGMPVEVSPPDSGTTESAGTSVPVAKTRPVRSRPDYGPSPGTITASAIARRSRQDPQQRLTPVDVAPPYYTEAGTAETPASVLKAAVRARVAQADHGYTPGPLARHPRQSIASKPAREDKISRLIKLAGPVVPPQPTEDEPHYSATSAAPESQPIRHDDAPSHYPAQSRMSHPSGPSSGNEVYERRGPNRSSLPAPAPPRESQHRRVRSGGVSFAQPLPENDQPGYRRSVHRPPIPTGYQGSDIADPPQRTAPIPPALSDEARQRRYSNIVVPVTPPVPAYHQSPYDPPSRTSIPGSYPRDDERKRSSNISSVSAPWDPPKAEDSTPSRRQRVSSGPPISFDTNKMSREASQRRSAASSRLSEYEKEQADKRSSIHSVDSQMPPTNMERRRSSGRSSSSSRVQDIPPGHNAPATSSAAPPPNLDTHLSAPQHKSSNMPSPDRSPVGSHHSSYRSLPSDSRDDRPRRSGSKSEAMRPKLMSNASTHSRRSSDSADVFVDAPERPEDVPAILAAASHHPLEEASGDARPLRVEKRAESDYTTPARPPVRTQSQYGSAETTVQLTPSRGSGRPETSRLPSYSTAPPVEPVSPPSQANRTSSYGTENRARITGIKPPSSQRSPSSGFGGLFSSKHAPAPRQKGQKFPSNTAPAPKTNGHSGYSTSAGKPATISRHVGFVELEPAEPANPVRPRELSPTHDSQGPRVNLRRSLRDSSTGRSPAGISPVHATEPPKVPHMRSTMRDSMPAPEPTRRSIFGFSRSSTSKSVKHEASPAREVRRPAPENRGFAKEMPKPRRRFSDDDDDELPVPPRFKSRFDSPDYDESAGVERGYRCEPSGLDASVWADKYPPAPAPIQRKEIPRPARKASPPPAREEYAPRKASGREQREVRKEERAYDDVKRNDETRTRDSRRVSDNPPGYDDKRKEQVRRESRTRRPHDEREVYADDKGERRKDGPSAAYGDAPKEEPKPRTDPPAVQREQTTRRKVVKEARDAVRVTEKERPAKAKEDKGGKKGFSFKRALGLKK</sequence>
<dbReference type="Proteomes" id="UP000799640">
    <property type="component" value="Unassembled WGS sequence"/>
</dbReference>